<keyword evidence="9" id="KW-1185">Reference proteome</keyword>
<dbReference type="InterPro" id="IPR002081">
    <property type="entry name" value="Cryptochrome/DNA_photolyase_1"/>
</dbReference>
<dbReference type="RefSeq" id="WP_152502100.1">
    <property type="nucleotide sequence ID" value="NZ_CP120863.1"/>
</dbReference>
<dbReference type="PROSITE" id="PS00394">
    <property type="entry name" value="DNA_PHOTOLYASES_1_1"/>
    <property type="match status" value="1"/>
</dbReference>
<evidence type="ECO:0000313" key="9">
    <source>
        <dbReference type="Proteomes" id="UP001209803"/>
    </source>
</evidence>
<evidence type="ECO:0000256" key="2">
    <source>
        <dbReference type="ARBA" id="ARBA00001974"/>
    </source>
</evidence>
<comment type="cofactor">
    <cofactor evidence="1">
        <name>(6R)-5,10-methylene-5,6,7,8-tetrahydrofolate</name>
        <dbReference type="ChEBI" id="CHEBI:15636"/>
    </cofactor>
</comment>
<comment type="similarity">
    <text evidence="6">Belongs to the DNA photolyase family.</text>
</comment>
<dbReference type="InterPro" id="IPR036134">
    <property type="entry name" value="Crypto/Photolyase_FAD-like_sf"/>
</dbReference>
<evidence type="ECO:0000256" key="6">
    <source>
        <dbReference type="RuleBase" id="RU004182"/>
    </source>
</evidence>
<dbReference type="EMBL" id="CP120863">
    <property type="protein sequence ID" value="WFE87870.1"/>
    <property type="molecule type" value="Genomic_DNA"/>
</dbReference>
<dbReference type="Pfam" id="PF03441">
    <property type="entry name" value="FAD_binding_7"/>
    <property type="match status" value="1"/>
</dbReference>
<proteinExistence type="inferred from homology"/>
<dbReference type="InterPro" id="IPR014729">
    <property type="entry name" value="Rossmann-like_a/b/a_fold"/>
</dbReference>
<evidence type="ECO:0000259" key="7">
    <source>
        <dbReference type="PROSITE" id="PS51645"/>
    </source>
</evidence>
<accession>A0ABY8F205</accession>
<dbReference type="PRINTS" id="PR00147">
    <property type="entry name" value="DNAPHOTLYASE"/>
</dbReference>
<keyword evidence="4 6" id="KW-0274">FAD</keyword>
<dbReference type="Gene3D" id="3.40.50.620">
    <property type="entry name" value="HUPs"/>
    <property type="match status" value="1"/>
</dbReference>
<dbReference type="SUPFAM" id="SSF52425">
    <property type="entry name" value="Cryptochrome/photolyase, N-terminal domain"/>
    <property type="match status" value="1"/>
</dbReference>
<dbReference type="PROSITE" id="PS00691">
    <property type="entry name" value="DNA_PHOTOLYASES_1_2"/>
    <property type="match status" value="1"/>
</dbReference>
<dbReference type="PANTHER" id="PTHR11455:SF9">
    <property type="entry name" value="CRYPTOCHROME CIRCADIAN CLOCK 5 ISOFORM X1"/>
    <property type="match status" value="1"/>
</dbReference>
<comment type="cofactor">
    <cofactor evidence="2">
        <name>FAD</name>
        <dbReference type="ChEBI" id="CHEBI:57692"/>
    </cofactor>
</comment>
<sequence>MTTLVWFRQDLRTEDNPALFEAAQKGSVLPVFILETPEQSGETHPMGGASRWWLYHSLASLKASLSGLVLMRGDARHLIPHLVREHQLKAVYWNRCYEPHAIERDTDIKASLKDAGIETRSFKASLLFEPWELETKSGGPFKVYSPFWKAAQQKQIASPLTAPENIQFVNTDAGEDLESFGLLPNKPDWAAGWENIWQPGEEGARKRFRAFLDEGLQGYGSLRNRPDLPNVSRLSPALHFGEISPRMIWHETQKHMTAEISAAPDGVKFLSEIAWREFAYHLLYHFPHLPSENWKPAFDAYPWREAPDDLAKWQKGQTGYPIVDAGMRELWQTGYMHNRVRMIVASFLIKHLRIHWKHGEAWFRDTLLDADLANNSASWQWVAGSGADAAPYFRIFNPITQGEKFDPEGIYTRQWVPELENLATQHLFAPFAAPPEALQQAGIELGQTYPKPIVDHGKARQAALEGYIAVKEAGQNAA</sequence>
<dbReference type="Gene3D" id="1.10.579.10">
    <property type="entry name" value="DNA Cyclobutane Dipyrimidine Photolyase, subunit A, domain 3"/>
    <property type="match status" value="1"/>
</dbReference>
<name>A0ABY8F205_9HYPH</name>
<evidence type="ECO:0000256" key="1">
    <source>
        <dbReference type="ARBA" id="ARBA00001932"/>
    </source>
</evidence>
<evidence type="ECO:0000256" key="5">
    <source>
        <dbReference type="ARBA" id="ARBA00022991"/>
    </source>
</evidence>
<keyword evidence="5 6" id="KW-0157">Chromophore</keyword>
<dbReference type="PANTHER" id="PTHR11455">
    <property type="entry name" value="CRYPTOCHROME"/>
    <property type="match status" value="1"/>
</dbReference>
<dbReference type="Proteomes" id="UP001209803">
    <property type="component" value="Chromosome"/>
</dbReference>
<dbReference type="InterPro" id="IPR018394">
    <property type="entry name" value="DNA_photolyase_1_CS_C"/>
</dbReference>
<evidence type="ECO:0000256" key="3">
    <source>
        <dbReference type="ARBA" id="ARBA00022630"/>
    </source>
</evidence>
<gene>
    <name evidence="8" type="ORF">K1718_17075</name>
</gene>
<dbReference type="InterPro" id="IPR005101">
    <property type="entry name" value="Cryptochr/Photolyase_FAD-bd"/>
</dbReference>
<evidence type="ECO:0000256" key="4">
    <source>
        <dbReference type="ARBA" id="ARBA00022827"/>
    </source>
</evidence>
<evidence type="ECO:0000313" key="8">
    <source>
        <dbReference type="EMBL" id="WFE87870.1"/>
    </source>
</evidence>
<dbReference type="PROSITE" id="PS51645">
    <property type="entry name" value="PHR_CRY_ALPHA_BETA"/>
    <property type="match status" value="1"/>
</dbReference>
<dbReference type="Pfam" id="PF00875">
    <property type="entry name" value="DNA_photolyase"/>
    <property type="match status" value="1"/>
</dbReference>
<dbReference type="InterPro" id="IPR036155">
    <property type="entry name" value="Crypto/Photolyase_N_sf"/>
</dbReference>
<dbReference type="Gene3D" id="1.25.40.80">
    <property type="match status" value="1"/>
</dbReference>
<protein>
    <submittedName>
        <fullName evidence="8">Deoxyribodipyrimidine photo-lyase</fullName>
    </submittedName>
</protein>
<feature type="domain" description="Photolyase/cryptochrome alpha/beta" evidence="7">
    <location>
        <begin position="1"/>
        <end position="127"/>
    </location>
</feature>
<keyword evidence="3 6" id="KW-0285">Flavoprotein</keyword>
<reference evidence="8 9" key="1">
    <citation type="submission" date="2023-03" db="EMBL/GenBank/DDBJ databases">
        <title>Roseibium porphyridii sp. nov. and Roseibium rhodosorbium sp. nov. isolated from marine algae, Porphyridium cruentum and Rhodosorus marinus, respectively.</title>
        <authorList>
            <person name="Lee M.W."/>
            <person name="Choi B.J."/>
            <person name="Lee J.K."/>
            <person name="Choi D.G."/>
            <person name="Baek J.H."/>
            <person name="Bayburt H."/>
            <person name="Kim J.M."/>
            <person name="Han D.M."/>
            <person name="Kim K.H."/>
            <person name="Jeon C.O."/>
        </authorList>
    </citation>
    <scope>NUCLEOTIDE SEQUENCE [LARGE SCALE GENOMIC DNA]</scope>
    <source>
        <strain evidence="8 9">KMA01</strain>
    </source>
</reference>
<organism evidence="8 9">
    <name type="scientific">Roseibium porphyridii</name>
    <dbReference type="NCBI Taxonomy" id="2866279"/>
    <lineage>
        <taxon>Bacteria</taxon>
        <taxon>Pseudomonadati</taxon>
        <taxon>Pseudomonadota</taxon>
        <taxon>Alphaproteobacteria</taxon>
        <taxon>Hyphomicrobiales</taxon>
        <taxon>Stappiaceae</taxon>
        <taxon>Roseibium</taxon>
    </lineage>
</organism>
<dbReference type="SUPFAM" id="SSF48173">
    <property type="entry name" value="Cryptochrome/photolyase FAD-binding domain"/>
    <property type="match status" value="1"/>
</dbReference>
<dbReference type="InterPro" id="IPR006050">
    <property type="entry name" value="DNA_photolyase_N"/>
</dbReference>